<evidence type="ECO:0000313" key="3">
    <source>
        <dbReference type="EMBL" id="MBB5915668.1"/>
    </source>
</evidence>
<reference evidence="3 4" key="1">
    <citation type="submission" date="2020-08" db="EMBL/GenBank/DDBJ databases">
        <title>Sequencing the genomes of 1000 actinobacteria strains.</title>
        <authorList>
            <person name="Klenk H.-P."/>
        </authorList>
    </citation>
    <scope>NUCLEOTIDE SEQUENCE [LARGE SCALE GENOMIC DNA]</scope>
    <source>
        <strain evidence="3 4">DSM 43582</strain>
    </source>
</reference>
<keyword evidence="4" id="KW-1185">Reference proteome</keyword>
<dbReference type="InterPro" id="IPR014347">
    <property type="entry name" value="Tautomerase/MIF_sf"/>
</dbReference>
<dbReference type="RefSeq" id="WP_040749046.1">
    <property type="nucleotide sequence ID" value="NZ_JACHIT010000002.1"/>
</dbReference>
<accession>A0A7W9PHK3</accession>
<evidence type="ECO:0000259" key="2">
    <source>
        <dbReference type="Pfam" id="PF01361"/>
    </source>
</evidence>
<protein>
    <submittedName>
        <fullName evidence="3">4-oxalocrotonate tautomerase</fullName>
        <ecNumber evidence="3">5.3.2.6</ecNumber>
    </submittedName>
</protein>
<dbReference type="Pfam" id="PF01361">
    <property type="entry name" value="Tautomerase"/>
    <property type="match status" value="1"/>
</dbReference>
<evidence type="ECO:0000256" key="1">
    <source>
        <dbReference type="ARBA" id="ARBA00023235"/>
    </source>
</evidence>
<organism evidence="3 4">
    <name type="scientific">Nocardia transvalensis</name>
    <dbReference type="NCBI Taxonomy" id="37333"/>
    <lineage>
        <taxon>Bacteria</taxon>
        <taxon>Bacillati</taxon>
        <taxon>Actinomycetota</taxon>
        <taxon>Actinomycetes</taxon>
        <taxon>Mycobacteriales</taxon>
        <taxon>Nocardiaceae</taxon>
        <taxon>Nocardia</taxon>
    </lineage>
</organism>
<dbReference type="EMBL" id="JACHIT010000002">
    <property type="protein sequence ID" value="MBB5915668.1"/>
    <property type="molecule type" value="Genomic_DNA"/>
</dbReference>
<name>A0A7W9PHK3_9NOCA</name>
<gene>
    <name evidence="3" type="ORF">BJY24_004580</name>
</gene>
<comment type="caution">
    <text evidence="3">The sequence shown here is derived from an EMBL/GenBank/DDBJ whole genome shotgun (WGS) entry which is preliminary data.</text>
</comment>
<sequence>MPNVIVQQLPKSPEATRELVRRITDAFVDAYKTPAEAVHIWVEEYAADRYAVGGTLQADK</sequence>
<dbReference type="InterPro" id="IPR004370">
    <property type="entry name" value="4-OT-like_dom"/>
</dbReference>
<evidence type="ECO:0000313" key="4">
    <source>
        <dbReference type="Proteomes" id="UP000540412"/>
    </source>
</evidence>
<dbReference type="EC" id="5.3.2.6" evidence="3"/>
<keyword evidence="1 3" id="KW-0413">Isomerase</keyword>
<dbReference type="SUPFAM" id="SSF55331">
    <property type="entry name" value="Tautomerase/MIF"/>
    <property type="match status" value="1"/>
</dbReference>
<feature type="domain" description="4-oxalocrotonate tautomerase-like" evidence="2">
    <location>
        <begin position="9"/>
        <end position="58"/>
    </location>
</feature>
<dbReference type="Gene3D" id="3.30.429.10">
    <property type="entry name" value="Macrophage Migration Inhibitory Factor"/>
    <property type="match status" value="1"/>
</dbReference>
<dbReference type="GO" id="GO:0016853">
    <property type="term" value="F:isomerase activity"/>
    <property type="evidence" value="ECO:0007669"/>
    <property type="project" value="UniProtKB-KW"/>
</dbReference>
<dbReference type="Proteomes" id="UP000540412">
    <property type="component" value="Unassembled WGS sequence"/>
</dbReference>
<dbReference type="AlphaFoldDB" id="A0A7W9PHK3"/>
<proteinExistence type="predicted"/>